<dbReference type="SUPFAM" id="SSF46689">
    <property type="entry name" value="Homeodomain-like"/>
    <property type="match status" value="1"/>
</dbReference>
<evidence type="ECO:0000256" key="1">
    <source>
        <dbReference type="ARBA" id="ARBA00023015"/>
    </source>
</evidence>
<comment type="caution">
    <text evidence="6">The sequence shown here is derived from an EMBL/GenBank/DDBJ whole genome shotgun (WGS) entry which is preliminary data.</text>
</comment>
<dbReference type="PANTHER" id="PTHR43280">
    <property type="entry name" value="ARAC-FAMILY TRANSCRIPTIONAL REGULATOR"/>
    <property type="match status" value="1"/>
</dbReference>
<dbReference type="SMART" id="SM00342">
    <property type="entry name" value="HTH_ARAC"/>
    <property type="match status" value="1"/>
</dbReference>
<keyword evidence="4" id="KW-0472">Membrane</keyword>
<dbReference type="Gene3D" id="1.10.10.60">
    <property type="entry name" value="Homeodomain-like"/>
    <property type="match status" value="1"/>
</dbReference>
<keyword evidence="2" id="KW-0238">DNA-binding</keyword>
<evidence type="ECO:0000313" key="6">
    <source>
        <dbReference type="EMBL" id="MCJ2380339.1"/>
    </source>
</evidence>
<gene>
    <name evidence="6" type="ORF">MUN53_06895</name>
</gene>
<protein>
    <submittedName>
        <fullName evidence="6">Helix-turn-helix domain-containing protein</fullName>
    </submittedName>
</protein>
<dbReference type="InterPro" id="IPR018060">
    <property type="entry name" value="HTH_AraC"/>
</dbReference>
<evidence type="ECO:0000256" key="4">
    <source>
        <dbReference type="SAM" id="Phobius"/>
    </source>
</evidence>
<accession>A0ABT0C000</accession>
<keyword evidence="4" id="KW-0812">Transmembrane</keyword>
<keyword evidence="7" id="KW-1185">Reference proteome</keyword>
<dbReference type="InterPro" id="IPR011990">
    <property type="entry name" value="TPR-like_helical_dom_sf"/>
</dbReference>
<dbReference type="Pfam" id="PF12833">
    <property type="entry name" value="HTH_18"/>
    <property type="match status" value="1"/>
</dbReference>
<dbReference type="SUPFAM" id="SSF48452">
    <property type="entry name" value="TPR-like"/>
    <property type="match status" value="1"/>
</dbReference>
<evidence type="ECO:0000259" key="5">
    <source>
        <dbReference type="PROSITE" id="PS01124"/>
    </source>
</evidence>
<dbReference type="Gene3D" id="1.25.40.10">
    <property type="entry name" value="Tetratricopeptide repeat domain"/>
    <property type="match status" value="1"/>
</dbReference>
<dbReference type="PANTHER" id="PTHR43280:SF29">
    <property type="entry name" value="ARAC-FAMILY TRANSCRIPTIONAL REGULATOR"/>
    <property type="match status" value="1"/>
</dbReference>
<reference evidence="6 7" key="1">
    <citation type="submission" date="2022-03" db="EMBL/GenBank/DDBJ databases">
        <title>Parabacteroides sp. nov. isolated from swine feces.</title>
        <authorList>
            <person name="Bak J.E."/>
        </authorList>
    </citation>
    <scope>NUCLEOTIDE SEQUENCE [LARGE SCALE GENOMIC DNA]</scope>
    <source>
        <strain evidence="6 7">AGMB00274</strain>
    </source>
</reference>
<feature type="domain" description="HTH araC/xylS-type" evidence="5">
    <location>
        <begin position="408"/>
        <end position="510"/>
    </location>
</feature>
<dbReference type="PROSITE" id="PS01124">
    <property type="entry name" value="HTH_ARAC_FAMILY_2"/>
    <property type="match status" value="1"/>
</dbReference>
<proteinExistence type="predicted"/>
<name>A0ABT0C000_9BACT</name>
<evidence type="ECO:0000313" key="7">
    <source>
        <dbReference type="Proteomes" id="UP001165444"/>
    </source>
</evidence>
<evidence type="ECO:0000256" key="3">
    <source>
        <dbReference type="ARBA" id="ARBA00023163"/>
    </source>
</evidence>
<keyword evidence="4" id="KW-1133">Transmembrane helix</keyword>
<sequence length="513" mass="59806">MLKTHEKMDTLLMLCDELMSTSPSRLEPRQLRLWNYSYALSSSVYFNNNDLKKGLACLQRGLFLSDSLNDPLCKNRISSTLALVYSNWKMNDEANELFNQVIANSDKSDTLSMANAYLAKAMHMVYTMKYDSAVYYMSLIDKLNIQEEDMLPGSYKSVDYTTRFYKGWSLSEIPDSLNRSIELLQSLYDDYHAHKEETVSFESVCFRLGKAYERAGDPKKADFYYQEAKKLILTRPVSFQLFETSEPLMSTYIQENDTKNAMQLLPVWKTISEQYYDNQLNGMLAYYSVKQDVAGMEKQILEAEGKLTQRRLEIVILVMVVIVLMLIIVWGIFYWRNKKRRLQTLFQVLMRRYIEWREMGIYLVSKQGESLPLLAVGQDLEATTDETLQESSDSEGTSDDDFYRNLYYRVLLVMEKDRPFLNPELTISLLAKAAITNRTHLSTAINRMTGTNFSTWLAEYRVNYVIHLMTTSGSDNWDMLYEKAGFGSRTSFYRQFKQITGLTPKQFLKQRKF</sequence>
<dbReference type="Proteomes" id="UP001165444">
    <property type="component" value="Unassembled WGS sequence"/>
</dbReference>
<keyword evidence="3" id="KW-0804">Transcription</keyword>
<dbReference type="InterPro" id="IPR019734">
    <property type="entry name" value="TPR_rpt"/>
</dbReference>
<evidence type="ECO:0000256" key="2">
    <source>
        <dbReference type="ARBA" id="ARBA00023125"/>
    </source>
</evidence>
<feature type="transmembrane region" description="Helical" evidence="4">
    <location>
        <begin position="314"/>
        <end position="335"/>
    </location>
</feature>
<dbReference type="RefSeq" id="WP_243324223.1">
    <property type="nucleotide sequence ID" value="NZ_JAKZMM010000013.1"/>
</dbReference>
<dbReference type="Pfam" id="PF13181">
    <property type="entry name" value="TPR_8"/>
    <property type="match status" value="1"/>
</dbReference>
<keyword evidence="1" id="KW-0805">Transcription regulation</keyword>
<dbReference type="InterPro" id="IPR009057">
    <property type="entry name" value="Homeodomain-like_sf"/>
</dbReference>
<organism evidence="6 7">
    <name type="scientific">Parabacteroides faecalis</name>
    <dbReference type="NCBI Taxonomy" id="2924040"/>
    <lineage>
        <taxon>Bacteria</taxon>
        <taxon>Pseudomonadati</taxon>
        <taxon>Bacteroidota</taxon>
        <taxon>Bacteroidia</taxon>
        <taxon>Bacteroidales</taxon>
        <taxon>Tannerellaceae</taxon>
        <taxon>Parabacteroides</taxon>
    </lineage>
</organism>
<dbReference type="EMBL" id="JAKZMM010000013">
    <property type="protein sequence ID" value="MCJ2380339.1"/>
    <property type="molecule type" value="Genomic_DNA"/>
</dbReference>